<evidence type="ECO:0000256" key="2">
    <source>
        <dbReference type="ARBA" id="ARBA00022737"/>
    </source>
</evidence>
<evidence type="ECO:0000259" key="5">
    <source>
        <dbReference type="PROSITE" id="PS50081"/>
    </source>
</evidence>
<keyword evidence="2" id="KW-0677">Repeat</keyword>
<evidence type="ECO:0000313" key="6">
    <source>
        <dbReference type="EMBL" id="ESQ46954.1"/>
    </source>
</evidence>
<evidence type="ECO:0000256" key="3">
    <source>
        <dbReference type="ARBA" id="ARBA00022771"/>
    </source>
</evidence>
<dbReference type="PANTHER" id="PTHR32410">
    <property type="entry name" value="CYSTEINE/HISTIDINE-RICH C1 DOMAIN FAMILY PROTEIN"/>
    <property type="match status" value="1"/>
</dbReference>
<dbReference type="AlphaFoldDB" id="V4LSZ7"/>
<dbReference type="InterPro" id="IPR054483">
    <property type="entry name" value="DC1-like_CT"/>
</dbReference>
<reference evidence="6 7" key="1">
    <citation type="journal article" date="2013" name="Front. Plant Sci.">
        <title>The Reference Genome of the Halophytic Plant Eutrema salsugineum.</title>
        <authorList>
            <person name="Yang R."/>
            <person name="Jarvis D.E."/>
            <person name="Chen H."/>
            <person name="Beilstein M.A."/>
            <person name="Grimwood J."/>
            <person name="Jenkins J."/>
            <person name="Shu S."/>
            <person name="Prochnik S."/>
            <person name="Xin M."/>
            <person name="Ma C."/>
            <person name="Schmutz J."/>
            <person name="Wing R.A."/>
            <person name="Mitchell-Olds T."/>
            <person name="Schumaker K.S."/>
            <person name="Wang X."/>
        </authorList>
    </citation>
    <scope>NUCLEOTIDE SEQUENCE [LARGE SCALE GENOMIC DNA]</scope>
</reference>
<evidence type="ECO:0000313" key="7">
    <source>
        <dbReference type="Proteomes" id="UP000030689"/>
    </source>
</evidence>
<dbReference type="Gramene" id="ESQ46954">
    <property type="protein sequence ID" value="ESQ46954"/>
    <property type="gene ID" value="EUTSA_v10028242mg"/>
</dbReference>
<keyword evidence="1" id="KW-0479">Metal-binding</keyword>
<protein>
    <recommendedName>
        <fullName evidence="5">Phorbol-ester/DAG-type domain-containing protein</fullName>
    </recommendedName>
</protein>
<dbReference type="PANTHER" id="PTHR32410:SF184">
    <property type="entry name" value="CHP-RICH ZINC FINGER PROTEIN-LIKE-RELATED"/>
    <property type="match status" value="1"/>
</dbReference>
<dbReference type="GO" id="GO:0008270">
    <property type="term" value="F:zinc ion binding"/>
    <property type="evidence" value="ECO:0007669"/>
    <property type="project" value="UniProtKB-KW"/>
</dbReference>
<dbReference type="PROSITE" id="PS50081">
    <property type="entry name" value="ZF_DAG_PE_2"/>
    <property type="match status" value="1"/>
</dbReference>
<organism evidence="6 7">
    <name type="scientific">Eutrema salsugineum</name>
    <name type="common">Saltwater cress</name>
    <name type="synonym">Sisymbrium salsugineum</name>
    <dbReference type="NCBI Taxonomy" id="72664"/>
    <lineage>
        <taxon>Eukaryota</taxon>
        <taxon>Viridiplantae</taxon>
        <taxon>Streptophyta</taxon>
        <taxon>Embryophyta</taxon>
        <taxon>Tracheophyta</taxon>
        <taxon>Spermatophyta</taxon>
        <taxon>Magnoliopsida</taxon>
        <taxon>eudicotyledons</taxon>
        <taxon>Gunneridae</taxon>
        <taxon>Pentapetalae</taxon>
        <taxon>rosids</taxon>
        <taxon>malvids</taxon>
        <taxon>Brassicales</taxon>
        <taxon>Brassicaceae</taxon>
        <taxon>Eutremeae</taxon>
        <taxon>Eutrema</taxon>
    </lineage>
</organism>
<dbReference type="InterPro" id="IPR053192">
    <property type="entry name" value="Vacuole_Formation_Reg"/>
</dbReference>
<proteinExistence type="predicted"/>
<accession>V4LSZ7</accession>
<sequence length="547" mass="63589">MATMEEIDLNLCTFHDSPLKSTKTSSKCEACYEDHHDNKQGYKCDFCEFYVHEECINTSIPSRHKHPLKLRGKQGDLSCCLCETELSVTMFYHCSKCSFRICVPCARKPLMIHQYKAHKHELHQIPINISFTCEACGLLSTGYPYICHQCCFIIHRACIFLPRVIYINYHDHRISYVSSLGPGKWTCGVCDESVNGEYGAFSCLVCSFTVHSNCATKWNVWDGRELEGVLEEEDEKEESKPFQVIDQNLIKHFSHEHNLKMSVPREEEDKRCYACTLPLYSELCYKCTQCGFILHDACANLPRKKRYFFFTERLTLCHKDHGHYFRNFFFCEACKRYCNGFSYSTDSEDRYAIDVRCASMSIPFKHESHPHWLVLCYAESQEEVMRCEGCDLYNWYILRCKGNVDCGGIYLCFTCVTLPTLVRHGYDNHPLSLYYGDKNVSSTYWCGICEEEINSKTWFYNCNDCGSTLHTKCVFKNLIRSSRPGYSSIMGNLRNVYFIPNNRLSRPICFLCKTRCVDDLVLNMEETKLFLCYSCSFSLYQGTLSLE</sequence>
<evidence type="ECO:0000256" key="4">
    <source>
        <dbReference type="ARBA" id="ARBA00022833"/>
    </source>
</evidence>
<dbReference type="InterPro" id="IPR046349">
    <property type="entry name" value="C1-like_sf"/>
</dbReference>
<dbReference type="KEGG" id="eus:EUTSA_v10028242mg"/>
<dbReference type="InterPro" id="IPR004146">
    <property type="entry name" value="DC1"/>
</dbReference>
<dbReference type="SMART" id="SM00249">
    <property type="entry name" value="PHD"/>
    <property type="match status" value="4"/>
</dbReference>
<feature type="domain" description="Phorbol-ester/DAG-type" evidence="5">
    <location>
        <begin position="14"/>
        <end position="63"/>
    </location>
</feature>
<dbReference type="Pfam" id="PF22926">
    <property type="entry name" value="C1-like_CT"/>
    <property type="match status" value="1"/>
</dbReference>
<dbReference type="SUPFAM" id="SSF57889">
    <property type="entry name" value="Cysteine-rich domain"/>
    <property type="match status" value="4"/>
</dbReference>
<dbReference type="Proteomes" id="UP000030689">
    <property type="component" value="Unassembled WGS sequence"/>
</dbReference>
<keyword evidence="3" id="KW-0863">Zinc-finger</keyword>
<keyword evidence="7" id="KW-1185">Reference proteome</keyword>
<gene>
    <name evidence="6" type="ORF">EUTSA_v10028242mg</name>
</gene>
<dbReference type="Pfam" id="PF03107">
    <property type="entry name" value="C1_2"/>
    <property type="match status" value="5"/>
</dbReference>
<keyword evidence="4" id="KW-0862">Zinc</keyword>
<dbReference type="OrthoDB" id="1022773at2759"/>
<evidence type="ECO:0000256" key="1">
    <source>
        <dbReference type="ARBA" id="ARBA00022723"/>
    </source>
</evidence>
<dbReference type="EMBL" id="KI517416">
    <property type="protein sequence ID" value="ESQ46954.1"/>
    <property type="molecule type" value="Genomic_DNA"/>
</dbReference>
<dbReference type="InterPro" id="IPR001965">
    <property type="entry name" value="Znf_PHD"/>
</dbReference>
<dbReference type="OMA" id="HRACIFL"/>
<name>V4LSZ7_EUTSA</name>
<dbReference type="InterPro" id="IPR002219">
    <property type="entry name" value="PKC_DAG/PE"/>
</dbReference>